<name>A0A4P7W4H6_9BACT</name>
<evidence type="ECO:0000313" key="2">
    <source>
        <dbReference type="Proteomes" id="UP000297149"/>
    </source>
</evidence>
<dbReference type="Proteomes" id="UP000297149">
    <property type="component" value="Chromosome"/>
</dbReference>
<proteinExistence type="predicted"/>
<keyword evidence="2" id="KW-1185">Reference proteome</keyword>
<dbReference type="RefSeq" id="WP_123542222.1">
    <property type="nucleotide sequence ID" value="NZ_CP039396.1"/>
</dbReference>
<sequence length="129" mass="15226">MKKKQTHDSTRVKGFYINELIRGFFGDRYEGKEMLKIMGLPPDAVPFSVVVFLQNQRVFWQDKDGNRVTISFKLKPNQLECFGTYLKKRKSIRLFREWGNHEDPEVIARLESEAIGDCCMRCIYENLIE</sequence>
<dbReference type="AlphaFoldDB" id="A0A4P7W4H6"/>
<evidence type="ECO:0000313" key="1">
    <source>
        <dbReference type="EMBL" id="QCD42802.1"/>
    </source>
</evidence>
<dbReference type="EMBL" id="CP039396">
    <property type="protein sequence ID" value="QCD42802.1"/>
    <property type="molecule type" value="Genomic_DNA"/>
</dbReference>
<dbReference type="KEGG" id="ddb:E7747_11210"/>
<gene>
    <name evidence="1" type="ORF">E7747_11210</name>
</gene>
<reference evidence="2" key="1">
    <citation type="submission" date="2019-02" db="EMBL/GenBank/DDBJ databases">
        <title>Isolation and identification of novel species under the genus Muribaculum.</title>
        <authorList>
            <person name="Miyake S."/>
            <person name="Ding Y."/>
            <person name="Low A."/>
            <person name="Soh M."/>
            <person name="Seedorf H."/>
        </authorList>
    </citation>
    <scope>NUCLEOTIDE SEQUENCE [LARGE SCALE GENOMIC DNA]</scope>
    <source>
        <strain evidence="2">H5</strain>
    </source>
</reference>
<organism evidence="1 2">
    <name type="scientific">Duncaniella dubosii</name>
    <dbReference type="NCBI Taxonomy" id="2518971"/>
    <lineage>
        <taxon>Bacteria</taxon>
        <taxon>Pseudomonadati</taxon>
        <taxon>Bacteroidota</taxon>
        <taxon>Bacteroidia</taxon>
        <taxon>Bacteroidales</taxon>
        <taxon>Muribaculaceae</taxon>
        <taxon>Duncaniella</taxon>
    </lineage>
</organism>
<accession>A0A4P7W4H6</accession>
<protein>
    <submittedName>
        <fullName evidence="1">Uncharacterized protein</fullName>
    </submittedName>
</protein>